<dbReference type="OrthoDB" id="9930097at2"/>
<name>A0A1X0J3X2_9MYCO</name>
<evidence type="ECO:0000256" key="1">
    <source>
        <dbReference type="SAM" id="MobiDB-lite"/>
    </source>
</evidence>
<dbReference type="AlphaFoldDB" id="A0A1X0J3X2"/>
<dbReference type="RefSeq" id="WP_083016454.1">
    <property type="nucleotide sequence ID" value="NZ_MVII01000015.1"/>
</dbReference>
<sequence length="151" mass="16299">MGFGELAGDDLVAWLGSWIDKVAGTVEIQLPPATSVGTVTVSVRGELQKLNLNTEAASVEPEALSRAIERAYASAYVEALRQLDIVYGRIAADVSADAILAGRVRELRAEYADLAGLKKLVRPTTPKLKRRDIGTDGQEWDPVADPLQRGR</sequence>
<dbReference type="EMBL" id="MVII01000015">
    <property type="protein sequence ID" value="ORB56756.1"/>
    <property type="molecule type" value="Genomic_DNA"/>
</dbReference>
<evidence type="ECO:0000313" key="2">
    <source>
        <dbReference type="EMBL" id="ORB56756.1"/>
    </source>
</evidence>
<comment type="caution">
    <text evidence="2">The sequence shown here is derived from an EMBL/GenBank/DDBJ whole genome shotgun (WGS) entry which is preliminary data.</text>
</comment>
<protein>
    <submittedName>
        <fullName evidence="2">Uncharacterized protein</fullName>
    </submittedName>
</protein>
<feature type="region of interest" description="Disordered" evidence="1">
    <location>
        <begin position="127"/>
        <end position="151"/>
    </location>
</feature>
<gene>
    <name evidence="2" type="ORF">BST43_13285</name>
</gene>
<reference evidence="2 3" key="1">
    <citation type="submission" date="2016-12" db="EMBL/GenBank/DDBJ databases">
        <title>The new phylogeny of genus Mycobacterium.</title>
        <authorList>
            <person name="Tortoli E."/>
            <person name="Trovato A."/>
            <person name="Cirillo D.M."/>
        </authorList>
    </citation>
    <scope>NUCLEOTIDE SEQUENCE [LARGE SCALE GENOMIC DNA]</scope>
    <source>
        <strain evidence="2 3">CCUG 66554</strain>
    </source>
</reference>
<evidence type="ECO:0000313" key="3">
    <source>
        <dbReference type="Proteomes" id="UP000192434"/>
    </source>
</evidence>
<proteinExistence type="predicted"/>
<accession>A0A1X0J3X2</accession>
<dbReference type="Proteomes" id="UP000192434">
    <property type="component" value="Unassembled WGS sequence"/>
</dbReference>
<organism evidence="2 3">
    <name type="scientific">Mycobacteroides saopaulense</name>
    <dbReference type="NCBI Taxonomy" id="1578165"/>
    <lineage>
        <taxon>Bacteria</taxon>
        <taxon>Bacillati</taxon>
        <taxon>Actinomycetota</taxon>
        <taxon>Actinomycetes</taxon>
        <taxon>Mycobacteriales</taxon>
        <taxon>Mycobacteriaceae</taxon>
        <taxon>Mycobacteroides</taxon>
    </lineage>
</organism>